<evidence type="ECO:0000313" key="3">
    <source>
        <dbReference type="EMBL" id="KAE8989940.1"/>
    </source>
</evidence>
<gene>
    <name evidence="4" type="ORF">PF004_g18628</name>
    <name evidence="3" type="ORF">PF011_g18566</name>
</gene>
<comment type="caution">
    <text evidence="3">The sequence shown here is derived from an EMBL/GenBank/DDBJ whole genome shotgun (WGS) entry which is preliminary data.</text>
</comment>
<feature type="chain" id="PRO_5036164491" evidence="2">
    <location>
        <begin position="23"/>
        <end position="590"/>
    </location>
</feature>
<name>A0A6A3J5K3_9STRA</name>
<dbReference type="AlphaFoldDB" id="A0A6A3J5K3"/>
<dbReference type="EMBL" id="QXFW01001495">
    <property type="protein sequence ID" value="KAE8989940.1"/>
    <property type="molecule type" value="Genomic_DNA"/>
</dbReference>
<proteinExistence type="predicted"/>
<evidence type="ECO:0000256" key="2">
    <source>
        <dbReference type="SAM" id="SignalP"/>
    </source>
</evidence>
<dbReference type="EMBL" id="QXGC01001494">
    <property type="protein sequence ID" value="KAE9201747.1"/>
    <property type="molecule type" value="Genomic_DNA"/>
</dbReference>
<evidence type="ECO:0000256" key="1">
    <source>
        <dbReference type="SAM" id="MobiDB-lite"/>
    </source>
</evidence>
<protein>
    <submittedName>
        <fullName evidence="3">Uncharacterized protein</fullName>
    </submittedName>
</protein>
<keyword evidence="2" id="KW-0732">Signal</keyword>
<dbReference type="Proteomes" id="UP000460718">
    <property type="component" value="Unassembled WGS sequence"/>
</dbReference>
<feature type="compositionally biased region" description="Polar residues" evidence="1">
    <location>
        <begin position="36"/>
        <end position="48"/>
    </location>
</feature>
<accession>A0A6A3J5K3</accession>
<evidence type="ECO:0000313" key="6">
    <source>
        <dbReference type="Proteomes" id="UP000476176"/>
    </source>
</evidence>
<dbReference type="Proteomes" id="UP000476176">
    <property type="component" value="Unassembled WGS sequence"/>
</dbReference>
<organism evidence="3 5">
    <name type="scientific">Phytophthora fragariae</name>
    <dbReference type="NCBI Taxonomy" id="53985"/>
    <lineage>
        <taxon>Eukaryota</taxon>
        <taxon>Sar</taxon>
        <taxon>Stramenopiles</taxon>
        <taxon>Oomycota</taxon>
        <taxon>Peronosporomycetes</taxon>
        <taxon>Peronosporales</taxon>
        <taxon>Peronosporaceae</taxon>
        <taxon>Phytophthora</taxon>
    </lineage>
</organism>
<evidence type="ECO:0000313" key="4">
    <source>
        <dbReference type="EMBL" id="KAE9201747.1"/>
    </source>
</evidence>
<feature type="signal peptide" evidence="2">
    <location>
        <begin position="1"/>
        <end position="22"/>
    </location>
</feature>
<feature type="region of interest" description="Disordered" evidence="1">
    <location>
        <begin position="36"/>
        <end position="90"/>
    </location>
</feature>
<evidence type="ECO:0000313" key="5">
    <source>
        <dbReference type="Proteomes" id="UP000460718"/>
    </source>
</evidence>
<reference evidence="5 6" key="1">
    <citation type="submission" date="2018-09" db="EMBL/GenBank/DDBJ databases">
        <title>Genomic investigation of the strawberry pathogen Phytophthora fragariae indicates pathogenicity is determined by transcriptional variation in three key races.</title>
        <authorList>
            <person name="Adams T.M."/>
            <person name="Armitage A.D."/>
            <person name="Sobczyk M.K."/>
            <person name="Bates H.J."/>
            <person name="Dunwell J.M."/>
            <person name="Nellist C.F."/>
            <person name="Harrison R.J."/>
        </authorList>
    </citation>
    <scope>NUCLEOTIDE SEQUENCE [LARGE SCALE GENOMIC DNA]</scope>
    <source>
        <strain evidence="4 6">BC-23</strain>
        <strain evidence="3 5">SCRP245</strain>
    </source>
</reference>
<sequence>MLRLLQVITLLSSSIAASSSQAYAFNDIANSTQPATHSVAETTTPFTTSSSNDNGSSDSDDNASLHDSDDENETFGSEDSVDSTDDGSGVLSGSTISTIKPSYTNWVGPSLSSASDTACYREAHIANTCPLEYDNRHDICWAECPLAYPVKCGMECIRQNDDCALEIVSKVSVIGHSALSLATFGLYGEFKLMAHGVQIAFRCGKETMNLVKQLTKFVRTIKVSNPHTTEKYLETILYQTDNVVFDLPITICSCLGIHVSESIKTTDRITNTVELFVKEIVANTDGIVSSWASFMRFMKKVALDKPMGSLDEEGISSLQSALKSNSTCGYNMKRLLDRTWMGVANLRKQDPDISETDIRVAMSQSNLVLNEIPTMTNNCMEELVSESLGTKRRLIKHGTRCARAILDDLIRSGTSHNGTLLTAESYAYKIADKALAFYGVWDLTNVVNVVSEYFQTICGPTKFTGEIDDGDAKDALGLKTVEDAFKNSIGNWTKAGDDSITITYKSVDTEDVSVNIKSGGYKIDEVEVPAGETVTWSSNGTALGGKTLYLDRWRPGFLGLPGTGGGSLVLWVPRSTQGGSLQLTAMLNVS</sequence>